<protein>
    <recommendedName>
        <fullName evidence="2">Thioredoxin domain-containing protein</fullName>
    </recommendedName>
</protein>
<dbReference type="EMBL" id="MN739864">
    <property type="protein sequence ID" value="QHT75159.1"/>
    <property type="molecule type" value="Genomic_DNA"/>
</dbReference>
<evidence type="ECO:0000259" key="2">
    <source>
        <dbReference type="PROSITE" id="PS51352"/>
    </source>
</evidence>
<name>A0A6C0H3Z0_9ZZZZ</name>
<dbReference type="InterPro" id="IPR017937">
    <property type="entry name" value="Thioredoxin_CS"/>
</dbReference>
<proteinExistence type="predicted"/>
<organism evidence="3">
    <name type="scientific">viral metagenome</name>
    <dbReference type="NCBI Taxonomy" id="1070528"/>
    <lineage>
        <taxon>unclassified sequences</taxon>
        <taxon>metagenomes</taxon>
        <taxon>organismal metagenomes</taxon>
    </lineage>
</organism>
<dbReference type="CDD" id="cd02947">
    <property type="entry name" value="TRX_family"/>
    <property type="match status" value="1"/>
</dbReference>
<feature type="domain" description="Thioredoxin" evidence="2">
    <location>
        <begin position="33"/>
        <end position="140"/>
    </location>
</feature>
<dbReference type="InterPro" id="IPR013766">
    <property type="entry name" value="Thioredoxin_domain"/>
</dbReference>
<keyword evidence="1" id="KW-0472">Membrane</keyword>
<accession>A0A6C0H3Z0</accession>
<feature type="transmembrane region" description="Helical" evidence="1">
    <location>
        <begin position="21"/>
        <end position="39"/>
    </location>
</feature>
<dbReference type="Gene3D" id="3.40.30.10">
    <property type="entry name" value="Glutaredoxin"/>
    <property type="match status" value="1"/>
</dbReference>
<keyword evidence="1" id="KW-0812">Transmembrane</keyword>
<sequence length="140" mass="16295">MKNLLNTFKKRLSFKKPLDSILYIVALLIIVYFFYKYVLTNLNVENFGNNGNIENDRRKKVVYFFMNGCPHCVSFSPIWDEFKQTSPLPTYKIESNEAEKMINKYNISGFPTILLLDENNNKLKELEGDRTLAGLNALIN</sequence>
<dbReference type="SUPFAM" id="SSF52833">
    <property type="entry name" value="Thioredoxin-like"/>
    <property type="match status" value="1"/>
</dbReference>
<dbReference type="AlphaFoldDB" id="A0A6C0H3Z0"/>
<dbReference type="Pfam" id="PF00085">
    <property type="entry name" value="Thioredoxin"/>
    <property type="match status" value="1"/>
</dbReference>
<dbReference type="InterPro" id="IPR036249">
    <property type="entry name" value="Thioredoxin-like_sf"/>
</dbReference>
<dbReference type="PROSITE" id="PS51352">
    <property type="entry name" value="THIOREDOXIN_2"/>
    <property type="match status" value="1"/>
</dbReference>
<evidence type="ECO:0000313" key="3">
    <source>
        <dbReference type="EMBL" id="QHT75159.1"/>
    </source>
</evidence>
<reference evidence="3" key="1">
    <citation type="journal article" date="2020" name="Nature">
        <title>Giant virus diversity and host interactions through global metagenomics.</title>
        <authorList>
            <person name="Schulz F."/>
            <person name="Roux S."/>
            <person name="Paez-Espino D."/>
            <person name="Jungbluth S."/>
            <person name="Walsh D.A."/>
            <person name="Denef V.J."/>
            <person name="McMahon K.D."/>
            <person name="Konstantinidis K.T."/>
            <person name="Eloe-Fadrosh E.A."/>
            <person name="Kyrpides N.C."/>
            <person name="Woyke T."/>
        </authorList>
    </citation>
    <scope>NUCLEOTIDE SEQUENCE</scope>
    <source>
        <strain evidence="3">GVMAG-M-3300023179-63</strain>
    </source>
</reference>
<dbReference type="PROSITE" id="PS00194">
    <property type="entry name" value="THIOREDOXIN_1"/>
    <property type="match status" value="1"/>
</dbReference>
<keyword evidence="1" id="KW-1133">Transmembrane helix</keyword>
<evidence type="ECO:0000256" key="1">
    <source>
        <dbReference type="SAM" id="Phobius"/>
    </source>
</evidence>